<keyword evidence="2" id="KW-1185">Reference proteome</keyword>
<sequence>MTKFTRIISVLQYTSYSSVSAESASEFGELVVDPVTKELLHYTEKPETFVSDLINCANLDTLSSFEALRLATKTHTKDFLRLDQDILSPFARKKQLYTYETMNFWEQIKTPAMSLKCSTLYLAQFRHKSPGLLAYGDGTKNPTVVGDVCIHPSAKIHPKIGPNVSISANVRVDEGVTLMHCIILDDAEIQVND</sequence>
<evidence type="ECO:0000313" key="2">
    <source>
        <dbReference type="Proteomes" id="UP001056120"/>
    </source>
</evidence>
<proteinExistence type="predicted"/>
<dbReference type="EMBL" id="CM042018">
    <property type="protein sequence ID" value="KAI3826780.1"/>
    <property type="molecule type" value="Genomic_DNA"/>
</dbReference>
<evidence type="ECO:0000313" key="1">
    <source>
        <dbReference type="EMBL" id="KAI3826780.1"/>
    </source>
</evidence>
<name>A0ACB9K3K5_9ASTR</name>
<dbReference type="Proteomes" id="UP001056120">
    <property type="component" value="Linkage Group LG01"/>
</dbReference>
<organism evidence="1 2">
    <name type="scientific">Smallanthus sonchifolius</name>
    <dbReference type="NCBI Taxonomy" id="185202"/>
    <lineage>
        <taxon>Eukaryota</taxon>
        <taxon>Viridiplantae</taxon>
        <taxon>Streptophyta</taxon>
        <taxon>Embryophyta</taxon>
        <taxon>Tracheophyta</taxon>
        <taxon>Spermatophyta</taxon>
        <taxon>Magnoliopsida</taxon>
        <taxon>eudicotyledons</taxon>
        <taxon>Gunneridae</taxon>
        <taxon>Pentapetalae</taxon>
        <taxon>asterids</taxon>
        <taxon>campanulids</taxon>
        <taxon>Asterales</taxon>
        <taxon>Asteraceae</taxon>
        <taxon>Asteroideae</taxon>
        <taxon>Heliantheae alliance</taxon>
        <taxon>Millerieae</taxon>
        <taxon>Smallanthus</taxon>
    </lineage>
</organism>
<reference evidence="1 2" key="2">
    <citation type="journal article" date="2022" name="Mol. Ecol. Resour.">
        <title>The genomes of chicory, endive, great burdock and yacon provide insights into Asteraceae paleo-polyploidization history and plant inulin production.</title>
        <authorList>
            <person name="Fan W."/>
            <person name="Wang S."/>
            <person name="Wang H."/>
            <person name="Wang A."/>
            <person name="Jiang F."/>
            <person name="Liu H."/>
            <person name="Zhao H."/>
            <person name="Xu D."/>
            <person name="Zhang Y."/>
        </authorList>
    </citation>
    <scope>NUCLEOTIDE SEQUENCE [LARGE SCALE GENOMIC DNA]</scope>
    <source>
        <strain evidence="2">cv. Yunnan</strain>
        <tissue evidence="1">Leaves</tissue>
    </source>
</reference>
<gene>
    <name evidence="1" type="ORF">L1987_00835</name>
</gene>
<accession>A0ACB9K3K5</accession>
<protein>
    <submittedName>
        <fullName evidence="1">Uncharacterized protein</fullName>
    </submittedName>
</protein>
<reference evidence="2" key="1">
    <citation type="journal article" date="2022" name="Mol. Ecol. Resour.">
        <title>The genomes of chicory, endive, great burdock and yacon provide insights into Asteraceae palaeo-polyploidization history and plant inulin production.</title>
        <authorList>
            <person name="Fan W."/>
            <person name="Wang S."/>
            <person name="Wang H."/>
            <person name="Wang A."/>
            <person name="Jiang F."/>
            <person name="Liu H."/>
            <person name="Zhao H."/>
            <person name="Xu D."/>
            <person name="Zhang Y."/>
        </authorList>
    </citation>
    <scope>NUCLEOTIDE SEQUENCE [LARGE SCALE GENOMIC DNA]</scope>
    <source>
        <strain evidence="2">cv. Yunnan</strain>
    </source>
</reference>
<comment type="caution">
    <text evidence="1">The sequence shown here is derived from an EMBL/GenBank/DDBJ whole genome shotgun (WGS) entry which is preliminary data.</text>
</comment>